<dbReference type="EMBL" id="VSRR010000703">
    <property type="protein sequence ID" value="MPC18698.1"/>
    <property type="molecule type" value="Genomic_DNA"/>
</dbReference>
<proteinExistence type="predicted"/>
<comment type="caution">
    <text evidence="2">The sequence shown here is derived from an EMBL/GenBank/DDBJ whole genome shotgun (WGS) entry which is preliminary data.</text>
</comment>
<protein>
    <submittedName>
        <fullName evidence="2">Uncharacterized protein</fullName>
    </submittedName>
</protein>
<dbReference type="Proteomes" id="UP000324222">
    <property type="component" value="Unassembled WGS sequence"/>
</dbReference>
<feature type="compositionally biased region" description="Low complexity" evidence="1">
    <location>
        <begin position="19"/>
        <end position="37"/>
    </location>
</feature>
<organism evidence="2 3">
    <name type="scientific">Portunus trituberculatus</name>
    <name type="common">Swimming crab</name>
    <name type="synonym">Neptunus trituberculatus</name>
    <dbReference type="NCBI Taxonomy" id="210409"/>
    <lineage>
        <taxon>Eukaryota</taxon>
        <taxon>Metazoa</taxon>
        <taxon>Ecdysozoa</taxon>
        <taxon>Arthropoda</taxon>
        <taxon>Crustacea</taxon>
        <taxon>Multicrustacea</taxon>
        <taxon>Malacostraca</taxon>
        <taxon>Eumalacostraca</taxon>
        <taxon>Eucarida</taxon>
        <taxon>Decapoda</taxon>
        <taxon>Pleocyemata</taxon>
        <taxon>Brachyura</taxon>
        <taxon>Eubrachyura</taxon>
        <taxon>Portunoidea</taxon>
        <taxon>Portunidae</taxon>
        <taxon>Portuninae</taxon>
        <taxon>Portunus</taxon>
    </lineage>
</organism>
<feature type="region of interest" description="Disordered" evidence="1">
    <location>
        <begin position="1"/>
        <end position="42"/>
    </location>
</feature>
<name>A0A5B7DBE7_PORTR</name>
<accession>A0A5B7DBE7</accession>
<gene>
    <name evidence="2" type="ORF">E2C01_011592</name>
</gene>
<dbReference type="AlphaFoldDB" id="A0A5B7DBE7"/>
<sequence length="82" mass="8873">MGRKATTTRPETRPLIGDLTPLTSHHCPTPSTTPTSPIGSVSMKLQRRGPAGIQKFGYGSSCFVLVHNSTADPRHFWLVVDA</sequence>
<evidence type="ECO:0000313" key="3">
    <source>
        <dbReference type="Proteomes" id="UP000324222"/>
    </source>
</evidence>
<evidence type="ECO:0000256" key="1">
    <source>
        <dbReference type="SAM" id="MobiDB-lite"/>
    </source>
</evidence>
<reference evidence="2 3" key="1">
    <citation type="submission" date="2019-05" db="EMBL/GenBank/DDBJ databases">
        <title>Another draft genome of Portunus trituberculatus and its Hox gene families provides insights of decapod evolution.</title>
        <authorList>
            <person name="Jeong J.-H."/>
            <person name="Song I."/>
            <person name="Kim S."/>
            <person name="Choi T."/>
            <person name="Kim D."/>
            <person name="Ryu S."/>
            <person name="Kim W."/>
        </authorList>
    </citation>
    <scope>NUCLEOTIDE SEQUENCE [LARGE SCALE GENOMIC DNA]</scope>
    <source>
        <tissue evidence="2">Muscle</tissue>
    </source>
</reference>
<keyword evidence="3" id="KW-1185">Reference proteome</keyword>
<evidence type="ECO:0000313" key="2">
    <source>
        <dbReference type="EMBL" id="MPC18698.1"/>
    </source>
</evidence>